<accession>A0A2N6Q3N8</accession>
<organism evidence="2 3">
    <name type="scientific">Hoylesella timonensis</name>
    <dbReference type="NCBI Taxonomy" id="386414"/>
    <lineage>
        <taxon>Bacteria</taxon>
        <taxon>Pseudomonadati</taxon>
        <taxon>Bacteroidota</taxon>
        <taxon>Bacteroidia</taxon>
        <taxon>Bacteroidales</taxon>
        <taxon>Prevotellaceae</taxon>
        <taxon>Hoylesella</taxon>
    </lineage>
</organism>
<dbReference type="STRING" id="1122992.GCA_000455445_00835"/>
<gene>
    <name evidence="2" type="ORF">CJ232_10220</name>
</gene>
<name>A0A2N6Q3N8_9BACT</name>
<protein>
    <submittedName>
        <fullName evidence="2">Uncharacterized protein</fullName>
    </submittedName>
</protein>
<sequence>MKRINTNIKVEYNKEILQRIRKRKEWLTATSSILFLSFLGIIFSFLIYSPTVLLWSIVIFVVDLFVHLAIVGKIYRLEQEGGLDIFTGTGFPD</sequence>
<keyword evidence="1" id="KW-0812">Transmembrane</keyword>
<dbReference type="RefSeq" id="WP_102188916.1">
    <property type="nucleotide sequence ID" value="NZ_CALTZV010000012.1"/>
</dbReference>
<dbReference type="EMBL" id="PNGI01000028">
    <property type="protein sequence ID" value="PMC07895.1"/>
    <property type="molecule type" value="Genomic_DNA"/>
</dbReference>
<evidence type="ECO:0000313" key="2">
    <source>
        <dbReference type="EMBL" id="PMC07895.1"/>
    </source>
</evidence>
<keyword evidence="1" id="KW-1133">Transmembrane helix</keyword>
<evidence type="ECO:0000313" key="3">
    <source>
        <dbReference type="Proteomes" id="UP000235661"/>
    </source>
</evidence>
<feature type="transmembrane region" description="Helical" evidence="1">
    <location>
        <begin position="53"/>
        <end position="71"/>
    </location>
</feature>
<reference evidence="2 3" key="1">
    <citation type="submission" date="2017-09" db="EMBL/GenBank/DDBJ databases">
        <title>Bacterial strain isolated from the female urinary microbiota.</title>
        <authorList>
            <person name="Thomas-White K."/>
            <person name="Kumar N."/>
            <person name="Forster S."/>
            <person name="Putonti C."/>
            <person name="Lawley T."/>
            <person name="Wolfe A.J."/>
        </authorList>
    </citation>
    <scope>NUCLEOTIDE SEQUENCE [LARGE SCALE GENOMIC DNA]</scope>
    <source>
        <strain evidence="2 3">UMB0818</strain>
    </source>
</reference>
<feature type="transmembrane region" description="Helical" evidence="1">
    <location>
        <begin position="26"/>
        <end position="47"/>
    </location>
</feature>
<evidence type="ECO:0000256" key="1">
    <source>
        <dbReference type="SAM" id="Phobius"/>
    </source>
</evidence>
<proteinExistence type="predicted"/>
<dbReference type="AlphaFoldDB" id="A0A2N6Q3N8"/>
<dbReference type="Proteomes" id="UP000235661">
    <property type="component" value="Unassembled WGS sequence"/>
</dbReference>
<comment type="caution">
    <text evidence="2">The sequence shown here is derived from an EMBL/GenBank/DDBJ whole genome shotgun (WGS) entry which is preliminary data.</text>
</comment>
<keyword evidence="1" id="KW-0472">Membrane</keyword>